<dbReference type="InterPro" id="IPR049483">
    <property type="entry name" value="FAF1_2-like_UAS"/>
</dbReference>
<dbReference type="Pfam" id="PF21021">
    <property type="entry name" value="FAF1"/>
    <property type="match status" value="1"/>
</dbReference>
<reference evidence="3" key="1">
    <citation type="submission" date="2023-06" db="EMBL/GenBank/DDBJ databases">
        <title>Genomic analysis of the entomopathogenic nematode Steinernema hermaphroditum.</title>
        <authorList>
            <person name="Schwarz E.M."/>
            <person name="Heppert J.K."/>
            <person name="Baniya A."/>
            <person name="Schwartz H.T."/>
            <person name="Tan C.-H."/>
            <person name="Antoshechkin I."/>
            <person name="Sternberg P.W."/>
            <person name="Goodrich-Blair H."/>
            <person name="Dillman A.R."/>
        </authorList>
    </citation>
    <scope>NUCLEOTIDE SEQUENCE</scope>
    <source>
        <strain evidence="3">PS9179</strain>
        <tissue evidence="3">Whole animal</tissue>
    </source>
</reference>
<dbReference type="Proteomes" id="UP001175271">
    <property type="component" value="Unassembled WGS sequence"/>
</dbReference>
<dbReference type="GO" id="GO:0043130">
    <property type="term" value="F:ubiquitin binding"/>
    <property type="evidence" value="ECO:0007669"/>
    <property type="project" value="TreeGrafter"/>
</dbReference>
<proteinExistence type="predicted"/>
<dbReference type="InterPro" id="IPR006577">
    <property type="entry name" value="UAS"/>
</dbReference>
<keyword evidence="4" id="KW-1185">Reference proteome</keyword>
<dbReference type="InterPro" id="IPR050730">
    <property type="entry name" value="UBX_domain-protein"/>
</dbReference>
<evidence type="ECO:0000313" key="3">
    <source>
        <dbReference type="EMBL" id="KAK0423235.1"/>
    </source>
</evidence>
<evidence type="ECO:0000313" key="4">
    <source>
        <dbReference type="Proteomes" id="UP001175271"/>
    </source>
</evidence>
<protein>
    <recommendedName>
        <fullName evidence="2">UBX domain-containing protein</fullName>
    </recommendedName>
</protein>
<dbReference type="GO" id="GO:0005783">
    <property type="term" value="C:endoplasmic reticulum"/>
    <property type="evidence" value="ECO:0007669"/>
    <property type="project" value="TreeGrafter"/>
</dbReference>
<evidence type="ECO:0000259" key="2">
    <source>
        <dbReference type="PROSITE" id="PS50033"/>
    </source>
</evidence>
<sequence>MSDYSDYEFNNDSDYCDFEEEMDCLPGPVDSGLPLIMEGLDSMRDIVENYEAVFERRFGKPMRFFRGSLREANNVAFKAAGINKKPLALYIHKDGNKCSNDFPSKVLTNKAVADIVKSQFVLWGWDISSVLHKAQLEELMAEASMRRIFREIEEMNESEFPKLVIVTAPKWVHRIDAVVNGDYSVDSTKTVLLNSLEAFVDERSASPNPVFTSERDYLLQEQQKEYERALAEDRAKEEEKRKKEEEERKRIEEEERLERERVEEERRKVEEAERKRQTLPEEPSLSESNVIALRLRLPGGDQLNRRFRYTEKIGFVSVLVESLGFPISTFDVFNSDRPRKNLAVFDQEASFEALKWPKREIIIVEEKFD</sequence>
<dbReference type="Pfam" id="PF00789">
    <property type="entry name" value="UBX"/>
    <property type="match status" value="1"/>
</dbReference>
<feature type="compositionally biased region" description="Basic and acidic residues" evidence="1">
    <location>
        <begin position="230"/>
        <end position="279"/>
    </location>
</feature>
<comment type="caution">
    <text evidence="3">The sequence shown here is derived from an EMBL/GenBank/DDBJ whole genome shotgun (WGS) entry which is preliminary data.</text>
</comment>
<dbReference type="PANTHER" id="PTHR23322">
    <property type="entry name" value="FAS-ASSOCIATED PROTEIN"/>
    <property type="match status" value="1"/>
</dbReference>
<dbReference type="SMART" id="SM00594">
    <property type="entry name" value="UAS"/>
    <property type="match status" value="1"/>
</dbReference>
<feature type="region of interest" description="Disordered" evidence="1">
    <location>
        <begin position="230"/>
        <end position="283"/>
    </location>
</feature>
<dbReference type="InterPro" id="IPR001012">
    <property type="entry name" value="UBX_dom"/>
</dbReference>
<dbReference type="SUPFAM" id="SSF54236">
    <property type="entry name" value="Ubiquitin-like"/>
    <property type="match status" value="1"/>
</dbReference>
<gene>
    <name evidence="3" type="ORF">QR680_008042</name>
</gene>
<dbReference type="InterPro" id="IPR029071">
    <property type="entry name" value="Ubiquitin-like_domsf"/>
</dbReference>
<organism evidence="3 4">
    <name type="scientific">Steinernema hermaphroditum</name>
    <dbReference type="NCBI Taxonomy" id="289476"/>
    <lineage>
        <taxon>Eukaryota</taxon>
        <taxon>Metazoa</taxon>
        <taxon>Ecdysozoa</taxon>
        <taxon>Nematoda</taxon>
        <taxon>Chromadorea</taxon>
        <taxon>Rhabditida</taxon>
        <taxon>Tylenchina</taxon>
        <taxon>Panagrolaimomorpha</taxon>
        <taxon>Strongyloidoidea</taxon>
        <taxon>Steinernematidae</taxon>
        <taxon>Steinernema</taxon>
    </lineage>
</organism>
<evidence type="ECO:0000256" key="1">
    <source>
        <dbReference type="SAM" id="MobiDB-lite"/>
    </source>
</evidence>
<name>A0AA39IF40_9BILA</name>
<dbReference type="Gene3D" id="3.40.30.10">
    <property type="entry name" value="Glutaredoxin"/>
    <property type="match status" value="1"/>
</dbReference>
<dbReference type="Gene3D" id="3.10.20.90">
    <property type="entry name" value="Phosphatidylinositol 3-kinase Catalytic Subunit, Chain A, domain 1"/>
    <property type="match status" value="1"/>
</dbReference>
<dbReference type="PROSITE" id="PS50033">
    <property type="entry name" value="UBX"/>
    <property type="match status" value="1"/>
</dbReference>
<feature type="domain" description="UBX" evidence="2">
    <location>
        <begin position="286"/>
        <end position="364"/>
    </location>
</feature>
<dbReference type="GO" id="GO:0036503">
    <property type="term" value="P:ERAD pathway"/>
    <property type="evidence" value="ECO:0007669"/>
    <property type="project" value="TreeGrafter"/>
</dbReference>
<accession>A0AA39IF40</accession>
<dbReference type="PANTHER" id="PTHR23322:SF96">
    <property type="entry name" value="FAS-ASSOCIATED FACTOR 1"/>
    <property type="match status" value="1"/>
</dbReference>
<dbReference type="AlphaFoldDB" id="A0AA39IF40"/>
<dbReference type="GO" id="GO:0005634">
    <property type="term" value="C:nucleus"/>
    <property type="evidence" value="ECO:0007669"/>
    <property type="project" value="TreeGrafter"/>
</dbReference>
<dbReference type="EMBL" id="JAUCMV010000001">
    <property type="protein sequence ID" value="KAK0423235.1"/>
    <property type="molecule type" value="Genomic_DNA"/>
</dbReference>